<dbReference type="AlphaFoldDB" id="A0A5J9VFN7"/>
<keyword evidence="4" id="KW-1185">Reference proteome</keyword>
<feature type="compositionally biased region" description="Basic and acidic residues" evidence="1">
    <location>
        <begin position="118"/>
        <end position="134"/>
    </location>
</feature>
<dbReference type="Gramene" id="TVU35092">
    <property type="protein sequence ID" value="TVU35092"/>
    <property type="gene ID" value="EJB05_16961"/>
</dbReference>
<name>A0A5J9VFN7_9POAL</name>
<dbReference type="PANTHER" id="PTHR35274:SF2">
    <property type="entry name" value="E6-LIKE PROTEIN"/>
    <property type="match status" value="1"/>
</dbReference>
<feature type="signal peptide" evidence="2">
    <location>
        <begin position="1"/>
        <end position="20"/>
    </location>
</feature>
<feature type="compositionally biased region" description="Low complexity" evidence="1">
    <location>
        <begin position="52"/>
        <end position="66"/>
    </location>
</feature>
<dbReference type="InterPro" id="IPR040290">
    <property type="entry name" value="Prot_E6-like"/>
</dbReference>
<dbReference type="Proteomes" id="UP000324897">
    <property type="component" value="Unassembled WGS sequence"/>
</dbReference>
<evidence type="ECO:0000256" key="1">
    <source>
        <dbReference type="SAM" id="MobiDB-lite"/>
    </source>
</evidence>
<protein>
    <submittedName>
        <fullName evidence="3">Uncharacterized protein</fullName>
    </submittedName>
</protein>
<feature type="compositionally biased region" description="Low complexity" evidence="1">
    <location>
        <begin position="190"/>
        <end position="204"/>
    </location>
</feature>
<feature type="compositionally biased region" description="Gly residues" evidence="1">
    <location>
        <begin position="79"/>
        <end position="88"/>
    </location>
</feature>
<proteinExistence type="predicted"/>
<feature type="region of interest" description="Disordered" evidence="1">
    <location>
        <begin position="52"/>
        <end position="88"/>
    </location>
</feature>
<gene>
    <name evidence="3" type="ORF">EJB05_16961</name>
</gene>
<organism evidence="3 4">
    <name type="scientific">Eragrostis curvula</name>
    <name type="common">weeping love grass</name>
    <dbReference type="NCBI Taxonomy" id="38414"/>
    <lineage>
        <taxon>Eukaryota</taxon>
        <taxon>Viridiplantae</taxon>
        <taxon>Streptophyta</taxon>
        <taxon>Embryophyta</taxon>
        <taxon>Tracheophyta</taxon>
        <taxon>Spermatophyta</taxon>
        <taxon>Magnoliopsida</taxon>
        <taxon>Liliopsida</taxon>
        <taxon>Poales</taxon>
        <taxon>Poaceae</taxon>
        <taxon>PACMAD clade</taxon>
        <taxon>Chloridoideae</taxon>
        <taxon>Eragrostideae</taxon>
        <taxon>Eragrostidinae</taxon>
        <taxon>Eragrostis</taxon>
    </lineage>
</organism>
<dbReference type="PANTHER" id="PTHR35274">
    <property type="entry name" value="E6-LIKE PROTEIN"/>
    <property type="match status" value="1"/>
</dbReference>
<dbReference type="EMBL" id="RWGY01000009">
    <property type="protein sequence ID" value="TVU35092.1"/>
    <property type="molecule type" value="Genomic_DNA"/>
</dbReference>
<sequence length="248" mass="25661">MASSARHLFLLAFVAALAVATPSGADAWGGRLFFSKTTRPEAAVEAEKVAAAGTTTTTTVPDAADPNSATAPFSRPSTGGSGGRGYGLYGRPGENFPPAYFRRGVHHNAEKLTTTSTVEERAPVGGGRGERPEPFVEDNGSGRGRPPWTNVNVPTTSTEEKVPAGGGGGSERAEPFVEDNGSGRGRPPWTTSNVQTTTTATEETVPVGSGGERPEPFVEDNGSGRGRPPWYYGPDAEGRAPRSSATTG</sequence>
<comment type="caution">
    <text evidence="3">The sequence shown here is derived from an EMBL/GenBank/DDBJ whole genome shotgun (WGS) entry which is preliminary data.</text>
</comment>
<evidence type="ECO:0000256" key="2">
    <source>
        <dbReference type="SAM" id="SignalP"/>
    </source>
</evidence>
<accession>A0A5J9VFN7</accession>
<evidence type="ECO:0000313" key="3">
    <source>
        <dbReference type="EMBL" id="TVU35092.1"/>
    </source>
</evidence>
<reference evidence="3 4" key="1">
    <citation type="journal article" date="2019" name="Sci. Rep.">
        <title>A high-quality genome of Eragrostis curvula grass provides insights into Poaceae evolution and supports new strategies to enhance forage quality.</title>
        <authorList>
            <person name="Carballo J."/>
            <person name="Santos B.A.C.M."/>
            <person name="Zappacosta D."/>
            <person name="Garbus I."/>
            <person name="Selva J.P."/>
            <person name="Gallo C.A."/>
            <person name="Diaz A."/>
            <person name="Albertini E."/>
            <person name="Caccamo M."/>
            <person name="Echenique V."/>
        </authorList>
    </citation>
    <scope>NUCLEOTIDE SEQUENCE [LARGE SCALE GENOMIC DNA]</scope>
    <source>
        <strain evidence="4">cv. Victoria</strain>
        <tissue evidence="3">Leaf</tissue>
    </source>
</reference>
<dbReference type="OrthoDB" id="749662at2759"/>
<feature type="non-terminal residue" evidence="3">
    <location>
        <position position="1"/>
    </location>
</feature>
<keyword evidence="2" id="KW-0732">Signal</keyword>
<feature type="chain" id="PRO_5023944678" evidence="2">
    <location>
        <begin position="21"/>
        <end position="248"/>
    </location>
</feature>
<evidence type="ECO:0000313" key="4">
    <source>
        <dbReference type="Proteomes" id="UP000324897"/>
    </source>
</evidence>
<feature type="region of interest" description="Disordered" evidence="1">
    <location>
        <begin position="107"/>
        <end position="248"/>
    </location>
</feature>